<feature type="domain" description="DUF7730" evidence="2">
    <location>
        <begin position="61"/>
        <end position="241"/>
    </location>
</feature>
<dbReference type="Pfam" id="PF24864">
    <property type="entry name" value="DUF7730"/>
    <property type="match status" value="1"/>
</dbReference>
<dbReference type="AlphaFoldDB" id="G0S4Z5"/>
<evidence type="ECO:0000313" key="4">
    <source>
        <dbReference type="Proteomes" id="UP000008066"/>
    </source>
</evidence>
<keyword evidence="4" id="KW-1185">Reference proteome</keyword>
<dbReference type="InterPro" id="IPR056632">
    <property type="entry name" value="DUF7730"/>
</dbReference>
<feature type="compositionally biased region" description="Basic residues" evidence="1">
    <location>
        <begin position="17"/>
        <end position="33"/>
    </location>
</feature>
<dbReference type="HOGENOM" id="CLU_580008_0_0_1"/>
<dbReference type="Proteomes" id="UP000008066">
    <property type="component" value="Unassembled WGS sequence"/>
</dbReference>
<organism evidence="4">
    <name type="scientific">Chaetomium thermophilum (strain DSM 1495 / CBS 144.50 / IMI 039719)</name>
    <name type="common">Thermochaetoides thermophila</name>
    <dbReference type="NCBI Taxonomy" id="759272"/>
    <lineage>
        <taxon>Eukaryota</taxon>
        <taxon>Fungi</taxon>
        <taxon>Dikarya</taxon>
        <taxon>Ascomycota</taxon>
        <taxon>Pezizomycotina</taxon>
        <taxon>Sordariomycetes</taxon>
        <taxon>Sordariomycetidae</taxon>
        <taxon>Sordariales</taxon>
        <taxon>Chaetomiaceae</taxon>
        <taxon>Thermochaetoides</taxon>
    </lineage>
</organism>
<protein>
    <recommendedName>
        <fullName evidence="2">DUF7730 domain-containing protein</fullName>
    </recommendedName>
</protein>
<proteinExistence type="predicted"/>
<dbReference type="PANTHER" id="PTHR38790">
    <property type="entry name" value="2EXR DOMAIN-CONTAINING PROTEIN-RELATED"/>
    <property type="match status" value="1"/>
</dbReference>
<feature type="region of interest" description="Disordered" evidence="1">
    <location>
        <begin position="17"/>
        <end position="47"/>
    </location>
</feature>
<gene>
    <name evidence="3" type="ORF">CTHT_0032210</name>
</gene>
<dbReference type="RefSeq" id="XP_006693662.1">
    <property type="nucleotide sequence ID" value="XM_006693599.1"/>
</dbReference>
<accession>G0S4Z5</accession>
<reference evidence="3 4" key="1">
    <citation type="journal article" date="2011" name="Cell">
        <title>Insight into structure and assembly of the nuclear pore complex by utilizing the genome of a eukaryotic thermophile.</title>
        <authorList>
            <person name="Amlacher S."/>
            <person name="Sarges P."/>
            <person name="Flemming D."/>
            <person name="van Noort V."/>
            <person name="Kunze R."/>
            <person name="Devos D.P."/>
            <person name="Arumugam M."/>
            <person name="Bork P."/>
            <person name="Hurt E."/>
        </authorList>
    </citation>
    <scope>NUCLEOTIDE SEQUENCE [LARGE SCALE GENOMIC DNA]</scope>
    <source>
        <strain evidence="4">DSM 1495 / CBS 144.50 / IMI 039719</strain>
    </source>
</reference>
<feature type="region of interest" description="Disordered" evidence="1">
    <location>
        <begin position="284"/>
        <end position="310"/>
    </location>
</feature>
<dbReference type="OrthoDB" id="4757095at2759"/>
<evidence type="ECO:0000259" key="2">
    <source>
        <dbReference type="Pfam" id="PF24864"/>
    </source>
</evidence>
<evidence type="ECO:0000313" key="3">
    <source>
        <dbReference type="EMBL" id="EGS21366.1"/>
    </source>
</evidence>
<dbReference type="KEGG" id="cthr:CTHT_0032210"/>
<sequence>MKFKHIFYRLQRSFRRKKGRKVSSKKNVNKSKIRLTSQESRSDAKPVKHVPIDELQRSVDSQDTSLFFTKLPIELRLKIYREVWADFLKSRLPIPGHPGTGFRLHIHSTEKAGSPFTHTRCKVQLENPGALMTAHGPDLLVFSGESQEHLPASYWSEWITKLHWGRHWACRKQNYRCLKTEAAPFLPLWLSCKRIYLEAAPAFFEETTIVFTSSPELLRFINPMNTPINPFFSHIRSLELSIFNPYDLLYLIPICYPIVMSMNPHYTEASSLSTDDTMADSLSVHAGSDASSSSPSSPSSSPHSFSSTISSPADPLLNQMGFGYEVIGDDTIIMATVARSYNAGAAMWIELTAAMRAACPALRDLVLVFGGRMPEREAVLATFGGIWEGSEEGVGSRDEILQAADVVGATVAGPSHSAVIMSTVGGQRSPAPVPGGVWVLSGKLRIDFRVEGEIYVQQGGKLVKVIGDTME</sequence>
<dbReference type="GeneID" id="18257259"/>
<dbReference type="EMBL" id="GL988041">
    <property type="protein sequence ID" value="EGS21366.1"/>
    <property type="molecule type" value="Genomic_DNA"/>
</dbReference>
<name>G0S4Z5_CHATD</name>
<feature type="compositionally biased region" description="Low complexity" evidence="1">
    <location>
        <begin position="288"/>
        <end position="310"/>
    </location>
</feature>
<dbReference type="eggNOG" id="ENOG502TBXV">
    <property type="taxonomic scope" value="Eukaryota"/>
</dbReference>
<evidence type="ECO:0000256" key="1">
    <source>
        <dbReference type="SAM" id="MobiDB-lite"/>
    </source>
</evidence>